<evidence type="ECO:0000256" key="5">
    <source>
        <dbReference type="SAM" id="Phobius"/>
    </source>
</evidence>
<evidence type="ECO:0000256" key="3">
    <source>
        <dbReference type="ARBA" id="ARBA00022989"/>
    </source>
</evidence>
<evidence type="ECO:0000313" key="7">
    <source>
        <dbReference type="EMBL" id="VAW29052.1"/>
    </source>
</evidence>
<feature type="transmembrane region" description="Helical" evidence="5">
    <location>
        <begin position="147"/>
        <end position="168"/>
    </location>
</feature>
<dbReference type="GO" id="GO:0016020">
    <property type="term" value="C:membrane"/>
    <property type="evidence" value="ECO:0007669"/>
    <property type="project" value="UniProtKB-SubCell"/>
</dbReference>
<reference evidence="7" key="1">
    <citation type="submission" date="2018-06" db="EMBL/GenBank/DDBJ databases">
        <authorList>
            <person name="Zhirakovskaya E."/>
        </authorList>
    </citation>
    <scope>NUCLEOTIDE SEQUENCE</scope>
</reference>
<feature type="transmembrane region" description="Helical" evidence="5">
    <location>
        <begin position="479"/>
        <end position="498"/>
    </location>
</feature>
<feature type="transmembrane region" description="Helical" evidence="5">
    <location>
        <begin position="12"/>
        <end position="44"/>
    </location>
</feature>
<name>A0A3B0URQ1_9ZZZZ</name>
<feature type="transmembrane region" description="Helical" evidence="5">
    <location>
        <begin position="529"/>
        <end position="546"/>
    </location>
</feature>
<feature type="transmembrane region" description="Helical" evidence="5">
    <location>
        <begin position="209"/>
        <end position="226"/>
    </location>
</feature>
<feature type="transmembrane region" description="Helical" evidence="5">
    <location>
        <begin position="56"/>
        <end position="73"/>
    </location>
</feature>
<dbReference type="Pfam" id="PF04932">
    <property type="entry name" value="Wzy_C"/>
    <property type="match status" value="1"/>
</dbReference>
<keyword evidence="3 5" id="KW-1133">Transmembrane helix</keyword>
<comment type="subcellular location">
    <subcellularLocation>
        <location evidence="1">Membrane</location>
        <topology evidence="1">Multi-pass membrane protein</topology>
    </subcellularLocation>
</comment>
<feature type="transmembrane region" description="Helical" evidence="5">
    <location>
        <begin position="93"/>
        <end position="115"/>
    </location>
</feature>
<gene>
    <name evidence="7" type="ORF">MNBD_BACTEROID07-478</name>
</gene>
<dbReference type="InterPro" id="IPR007016">
    <property type="entry name" value="O-antigen_ligase-rel_domated"/>
</dbReference>
<dbReference type="AlphaFoldDB" id="A0A3B0URQ1"/>
<feature type="domain" description="O-antigen ligase-related" evidence="6">
    <location>
        <begin position="412"/>
        <end position="492"/>
    </location>
</feature>
<evidence type="ECO:0000256" key="1">
    <source>
        <dbReference type="ARBA" id="ARBA00004141"/>
    </source>
</evidence>
<keyword evidence="2 5" id="KW-0812">Transmembrane</keyword>
<evidence type="ECO:0000256" key="2">
    <source>
        <dbReference type="ARBA" id="ARBA00022692"/>
    </source>
</evidence>
<proteinExistence type="predicted"/>
<sequence length="560" mass="64031">MAGGTKDVFRKLYLWVLIIIAVSLPLSLYFMSVGSFLLLALWLWSNFQPSVAVRFFKQKGFFRGFFIFISYLWTLAKESSVEKTKLFFHNKAALVFAGIFLLEVAGLLFTANFAYATRDMRIKLPLLLFPLVFSSSKKIDHSSFRKLMLFYIAALLAGTLIGAFKLLSGNYLNVREFSPFISPIRFGLNISFGVLVLGYFIVKEGNFNSVQKFFMGVLIIWFVWFLMTMESLTSLSLLLLIVFGILTYSGFKTQKLWLKMALVFIILLIPAGGYLYLKKEIARMTTVPAEALKNPAKYTELGHKYVFDTLHFGIEDGRYVGAYLCIPELKKAWNKRSSLRFDGKDKKGNPIKYTLIRYMTSRGLRKDAAGVSRLSDKDIKYVQKGIANYNYVEYPGLHSRLLTLITGWQVYKKTGNAGSNSVIQRYEFLRAALILVRRNFWTGVGTGDLVQTLGEQYRLMHSGIGKYYGFISHNQYIDIFVSFGVFGFLYFLFALVYPPLKTHSFNDYFFSAFYAIMLLSMFSDDTLETHSGLTLFAFFSSLLMFGKKKPGKSVSRKIEK</sequence>
<protein>
    <recommendedName>
        <fullName evidence="6">O-antigen ligase-related domain-containing protein</fullName>
    </recommendedName>
</protein>
<dbReference type="EMBL" id="UOET01000314">
    <property type="protein sequence ID" value="VAW29052.1"/>
    <property type="molecule type" value="Genomic_DNA"/>
</dbReference>
<evidence type="ECO:0000256" key="4">
    <source>
        <dbReference type="ARBA" id="ARBA00023136"/>
    </source>
</evidence>
<organism evidence="7">
    <name type="scientific">hydrothermal vent metagenome</name>
    <dbReference type="NCBI Taxonomy" id="652676"/>
    <lineage>
        <taxon>unclassified sequences</taxon>
        <taxon>metagenomes</taxon>
        <taxon>ecological metagenomes</taxon>
    </lineage>
</organism>
<keyword evidence="4 5" id="KW-0472">Membrane</keyword>
<evidence type="ECO:0000259" key="6">
    <source>
        <dbReference type="Pfam" id="PF04932"/>
    </source>
</evidence>
<feature type="transmembrane region" description="Helical" evidence="5">
    <location>
        <begin position="180"/>
        <end position="202"/>
    </location>
</feature>
<accession>A0A3B0URQ1</accession>
<feature type="transmembrane region" description="Helical" evidence="5">
    <location>
        <begin position="256"/>
        <end position="277"/>
    </location>
</feature>